<dbReference type="Proteomes" id="UP000006346">
    <property type="component" value="Chromosome"/>
</dbReference>
<evidence type="ECO:0000313" key="2">
    <source>
        <dbReference type="Proteomes" id="UP000006346"/>
    </source>
</evidence>
<gene>
    <name evidence="1" type="ordered locus">Desor_5348</name>
</gene>
<protein>
    <submittedName>
        <fullName evidence="1">Uncharacterized protein</fullName>
    </submittedName>
</protein>
<dbReference type="EMBL" id="CP003108">
    <property type="protein sequence ID" value="AET70726.1"/>
    <property type="molecule type" value="Genomic_DNA"/>
</dbReference>
<proteinExistence type="predicted"/>
<dbReference type="AlphaFoldDB" id="G7WCA8"/>
<evidence type="ECO:0000313" key="1">
    <source>
        <dbReference type="EMBL" id="AET70726.1"/>
    </source>
</evidence>
<reference evidence="2" key="1">
    <citation type="submission" date="2011-11" db="EMBL/GenBank/DDBJ databases">
        <title>Complete sequence of Desulfosporosinus orientis DSM 765.</title>
        <authorList>
            <person name="Lucas S."/>
            <person name="Han J."/>
            <person name="Lapidus A."/>
            <person name="Cheng J.-F."/>
            <person name="Goodwin L."/>
            <person name="Pitluck S."/>
            <person name="Peters L."/>
            <person name="Ovchinnikova G."/>
            <person name="Teshima H."/>
            <person name="Detter J.C."/>
            <person name="Han C."/>
            <person name="Tapia R."/>
            <person name="Land M."/>
            <person name="Hauser L."/>
            <person name="Kyrpides N."/>
            <person name="Ivanova N."/>
            <person name="Pagani I."/>
            <person name="Pester M."/>
            <person name="Spring S."/>
            <person name="Ollivier B."/>
            <person name="Rattei T."/>
            <person name="Klenk H.-P."/>
            <person name="Wagner M."/>
            <person name="Loy A."/>
            <person name="Woyke T."/>
        </authorList>
    </citation>
    <scope>NUCLEOTIDE SEQUENCE [LARGE SCALE GENOMIC DNA]</scope>
    <source>
        <strain evidence="2">ATCC 19365 / DSM 765 / NCIMB 8382 / VKM B-1628</strain>
    </source>
</reference>
<organism evidence="1 2">
    <name type="scientific">Desulfosporosinus orientis (strain ATCC 19365 / DSM 765 / NCIMB 8382 / VKM B-1628 / Singapore I)</name>
    <name type="common">Desulfotomaculum orientis</name>
    <dbReference type="NCBI Taxonomy" id="768706"/>
    <lineage>
        <taxon>Bacteria</taxon>
        <taxon>Bacillati</taxon>
        <taxon>Bacillota</taxon>
        <taxon>Clostridia</taxon>
        <taxon>Eubacteriales</taxon>
        <taxon>Desulfitobacteriaceae</taxon>
        <taxon>Desulfosporosinus</taxon>
    </lineage>
</organism>
<reference evidence="1 2" key="2">
    <citation type="journal article" date="2012" name="J. Bacteriol.">
        <title>Complete genome sequences of Desulfosporosinus orientis DSM765T, Desulfosporosinus youngiae DSM17734T, Desulfosporosinus meridiei DSM13257T, and Desulfosporosinus acidiphilus DSM22704T.</title>
        <authorList>
            <person name="Pester M."/>
            <person name="Brambilla E."/>
            <person name="Alazard D."/>
            <person name="Rattei T."/>
            <person name="Weinmaier T."/>
            <person name="Han J."/>
            <person name="Lucas S."/>
            <person name="Lapidus A."/>
            <person name="Cheng J.F."/>
            <person name="Goodwin L."/>
            <person name="Pitluck S."/>
            <person name="Peters L."/>
            <person name="Ovchinnikova G."/>
            <person name="Teshima H."/>
            <person name="Detter J.C."/>
            <person name="Han C.S."/>
            <person name="Tapia R."/>
            <person name="Land M.L."/>
            <person name="Hauser L."/>
            <person name="Kyrpides N.C."/>
            <person name="Ivanova N.N."/>
            <person name="Pagani I."/>
            <person name="Huntmann M."/>
            <person name="Wei C.L."/>
            <person name="Davenport K.W."/>
            <person name="Daligault H."/>
            <person name="Chain P.S."/>
            <person name="Chen A."/>
            <person name="Mavromatis K."/>
            <person name="Markowitz V."/>
            <person name="Szeto E."/>
            <person name="Mikhailova N."/>
            <person name="Pati A."/>
            <person name="Wagner M."/>
            <person name="Woyke T."/>
            <person name="Ollivier B."/>
            <person name="Klenk H.P."/>
            <person name="Spring S."/>
            <person name="Loy A."/>
        </authorList>
    </citation>
    <scope>NUCLEOTIDE SEQUENCE [LARGE SCALE GENOMIC DNA]</scope>
    <source>
        <strain evidence="2">ATCC 19365 / DSM 765 / NCIMB 8382 / VKM B-1628</strain>
    </source>
</reference>
<sequence length="38" mass="4514">MNLLKEFRANLINITYIHEGKMYNYVELYCVIQSKGGF</sequence>
<dbReference type="KEGG" id="dor:Desor_5348"/>
<keyword evidence="2" id="KW-1185">Reference proteome</keyword>
<dbReference type="HOGENOM" id="CLU_3327211_0_0_9"/>
<accession>G7WCA8</accession>
<dbReference type="STRING" id="768706.Desor_5348"/>
<name>G7WCA8_DESOD</name>